<accession>A0A367XL56</accession>
<evidence type="ECO:0000256" key="1">
    <source>
        <dbReference type="SAM" id="MobiDB-lite"/>
    </source>
</evidence>
<feature type="transmembrane region" description="Helical" evidence="2">
    <location>
        <begin position="25"/>
        <end position="44"/>
    </location>
</feature>
<keyword evidence="4" id="KW-1185">Reference proteome</keyword>
<feature type="compositionally biased region" description="Low complexity" evidence="1">
    <location>
        <begin position="83"/>
        <end position="92"/>
    </location>
</feature>
<keyword evidence="2" id="KW-0812">Transmembrane</keyword>
<organism evidence="3 4">
    <name type="scientific">Candida viswanathii</name>
    <dbReference type="NCBI Taxonomy" id="5486"/>
    <lineage>
        <taxon>Eukaryota</taxon>
        <taxon>Fungi</taxon>
        <taxon>Dikarya</taxon>
        <taxon>Ascomycota</taxon>
        <taxon>Saccharomycotina</taxon>
        <taxon>Pichiomycetes</taxon>
        <taxon>Debaryomycetaceae</taxon>
        <taxon>Candida/Lodderomyces clade</taxon>
        <taxon>Candida</taxon>
    </lineage>
</organism>
<gene>
    <name evidence="3" type="ORF">Cantr_04350</name>
</gene>
<dbReference type="EMBL" id="QLNQ01000030">
    <property type="protein sequence ID" value="RCK54383.1"/>
    <property type="molecule type" value="Genomic_DNA"/>
</dbReference>
<reference evidence="3 4" key="1">
    <citation type="submission" date="2018-06" db="EMBL/GenBank/DDBJ databases">
        <title>Whole genome sequencing of Candida tropicalis (genome annotated by CSBL at Korea University).</title>
        <authorList>
            <person name="Ahn J."/>
        </authorList>
    </citation>
    <scope>NUCLEOTIDE SEQUENCE [LARGE SCALE GENOMIC DNA]</scope>
    <source>
        <strain evidence="3 4">ATCC 20962</strain>
    </source>
</reference>
<proteinExistence type="predicted"/>
<evidence type="ECO:0000256" key="2">
    <source>
        <dbReference type="SAM" id="Phobius"/>
    </source>
</evidence>
<name>A0A367XL56_9ASCO</name>
<dbReference type="Proteomes" id="UP000253472">
    <property type="component" value="Unassembled WGS sequence"/>
</dbReference>
<keyword evidence="2" id="KW-1133">Transmembrane helix</keyword>
<evidence type="ECO:0000313" key="4">
    <source>
        <dbReference type="Proteomes" id="UP000253472"/>
    </source>
</evidence>
<keyword evidence="2" id="KW-0472">Membrane</keyword>
<dbReference type="AlphaFoldDB" id="A0A367XL56"/>
<sequence>MFLLDQNKINASLSKRDVHSLLKPIAVSVAFIVVMMIVVAVTVAKRRKKAGERIEQDSAHNTMGLIGVDEDPPTPIDELQQSATPTTAPHPVTPDALYKFVPPYSKTAQGSNDRGYFDPEGKFHAIGSFNLPSAPSTCSHSIVGHTRMHDHMSR</sequence>
<evidence type="ECO:0000313" key="3">
    <source>
        <dbReference type="EMBL" id="RCK54383.1"/>
    </source>
</evidence>
<protein>
    <submittedName>
        <fullName evidence="3">Uncharacterized protein</fullName>
    </submittedName>
</protein>
<comment type="caution">
    <text evidence="3">The sequence shown here is derived from an EMBL/GenBank/DDBJ whole genome shotgun (WGS) entry which is preliminary data.</text>
</comment>
<feature type="region of interest" description="Disordered" evidence="1">
    <location>
        <begin position="62"/>
        <end position="92"/>
    </location>
</feature>